<evidence type="ECO:0008006" key="3">
    <source>
        <dbReference type="Google" id="ProtNLM"/>
    </source>
</evidence>
<evidence type="ECO:0000313" key="1">
    <source>
        <dbReference type="EMBL" id="KAJ4387792.1"/>
    </source>
</evidence>
<proteinExistence type="predicted"/>
<dbReference type="Pfam" id="PF03746">
    <property type="entry name" value="LamB_YcsF"/>
    <property type="match status" value="1"/>
</dbReference>
<dbReference type="PANTHER" id="PTHR30292:SF0">
    <property type="entry name" value="5-OXOPROLINASE SUBUNIT A"/>
    <property type="match status" value="1"/>
</dbReference>
<dbReference type="InterPro" id="IPR011330">
    <property type="entry name" value="Glyco_hydro/deAcase_b/a-brl"/>
</dbReference>
<keyword evidence="2" id="KW-1185">Reference proteome</keyword>
<reference evidence="1" key="1">
    <citation type="submission" date="2022-10" db="EMBL/GenBank/DDBJ databases">
        <title>Tapping the CABI collections for fungal endophytes: first genome assemblies for Collariella, Neodidymelliopsis, Ascochyta clinopodiicola, Didymella pomorum, Didymosphaeria variabile, Neocosmospora piperis and Neocucurbitaria cava.</title>
        <authorList>
            <person name="Hill R."/>
        </authorList>
    </citation>
    <scope>NUCLEOTIDE SEQUENCE</scope>
    <source>
        <strain evidence="1">IMI 355082</strain>
    </source>
</reference>
<dbReference type="EMBL" id="JAPEVB010000005">
    <property type="protein sequence ID" value="KAJ4387792.1"/>
    <property type="molecule type" value="Genomic_DNA"/>
</dbReference>
<dbReference type="Proteomes" id="UP001140453">
    <property type="component" value="Unassembled WGS sequence"/>
</dbReference>
<comment type="caution">
    <text evidence="1">The sequence shown here is derived from an EMBL/GenBank/DDBJ whole genome shotgun (WGS) entry which is preliminary data.</text>
</comment>
<organism evidence="1 2">
    <name type="scientific">Gnomoniopsis smithogilvyi</name>
    <dbReference type="NCBI Taxonomy" id="1191159"/>
    <lineage>
        <taxon>Eukaryota</taxon>
        <taxon>Fungi</taxon>
        <taxon>Dikarya</taxon>
        <taxon>Ascomycota</taxon>
        <taxon>Pezizomycotina</taxon>
        <taxon>Sordariomycetes</taxon>
        <taxon>Sordariomycetidae</taxon>
        <taxon>Diaporthales</taxon>
        <taxon>Gnomoniaceae</taxon>
        <taxon>Gnomoniopsis</taxon>
    </lineage>
</organism>
<dbReference type="GO" id="GO:0005975">
    <property type="term" value="P:carbohydrate metabolic process"/>
    <property type="evidence" value="ECO:0007669"/>
    <property type="project" value="InterPro"/>
</dbReference>
<name>A0A9W8YQ81_9PEZI</name>
<dbReference type="PANTHER" id="PTHR30292">
    <property type="entry name" value="UNCHARACTERIZED PROTEIN YBGL-RELATED"/>
    <property type="match status" value="1"/>
</dbReference>
<dbReference type="OrthoDB" id="5295431at2759"/>
<dbReference type="InterPro" id="IPR005501">
    <property type="entry name" value="LamB/YcsF/PxpA-like"/>
</dbReference>
<dbReference type="NCBIfam" id="NF003814">
    <property type="entry name" value="PRK05406.1-3"/>
    <property type="match status" value="1"/>
</dbReference>
<dbReference type="SUPFAM" id="SSF88713">
    <property type="entry name" value="Glycoside hydrolase/deacetylase"/>
    <property type="match status" value="1"/>
</dbReference>
<protein>
    <recommendedName>
        <fullName evidence="3">Lactam utilization protein LamB</fullName>
    </recommendedName>
</protein>
<gene>
    <name evidence="1" type="ORF">N0V93_008394</name>
</gene>
<dbReference type="Gene3D" id="3.20.20.370">
    <property type="entry name" value="Glycoside hydrolase/deacetylase"/>
    <property type="match status" value="1"/>
</dbReference>
<evidence type="ECO:0000313" key="2">
    <source>
        <dbReference type="Proteomes" id="UP001140453"/>
    </source>
</evidence>
<dbReference type="AlphaFoldDB" id="A0A9W8YQ81"/>
<sequence length="260" mass="28673">MAPKRKAFINVDLGEGYGNYKCGPDEELIPMIDHANIACGFHAGDPLKMQESIQLCKQHNIKIGAHPGLPDVLGFGRREMKLDAEEHTANVIYQVGALKGFLEAEGLELHHVKPHGILYGMMCRDIEVCRAVMTGISKFKSPDGKPMKVFGLGGTLQEQVAKELGLDFVAEFYGDVKYKADGSLVIDRKKKPWDVDEVRKHVRQQIETSTVTAVTGEQVNLPTGDYQVSVCCHSDSPGCVEIVKATREVVDEYNKANGFL</sequence>
<accession>A0A9W8YQ81</accession>